<protein>
    <submittedName>
        <fullName evidence="2">Uncharacterized protein</fullName>
    </submittedName>
</protein>
<feature type="compositionally biased region" description="Polar residues" evidence="1">
    <location>
        <begin position="1"/>
        <end position="22"/>
    </location>
</feature>
<dbReference type="AlphaFoldDB" id="A0AAV6V1C7"/>
<comment type="caution">
    <text evidence="2">The sequence shown here is derived from an EMBL/GenBank/DDBJ whole genome shotgun (WGS) entry which is preliminary data.</text>
</comment>
<feature type="compositionally biased region" description="Polar residues" evidence="1">
    <location>
        <begin position="34"/>
        <end position="44"/>
    </location>
</feature>
<organism evidence="2 3">
    <name type="scientific">Oedothorax gibbosus</name>
    <dbReference type="NCBI Taxonomy" id="931172"/>
    <lineage>
        <taxon>Eukaryota</taxon>
        <taxon>Metazoa</taxon>
        <taxon>Ecdysozoa</taxon>
        <taxon>Arthropoda</taxon>
        <taxon>Chelicerata</taxon>
        <taxon>Arachnida</taxon>
        <taxon>Araneae</taxon>
        <taxon>Araneomorphae</taxon>
        <taxon>Entelegynae</taxon>
        <taxon>Araneoidea</taxon>
        <taxon>Linyphiidae</taxon>
        <taxon>Erigoninae</taxon>
        <taxon>Oedothorax</taxon>
    </lineage>
</organism>
<reference evidence="2 3" key="1">
    <citation type="journal article" date="2022" name="Nat. Ecol. Evol.">
        <title>A masculinizing supergene underlies an exaggerated male reproductive morph in a spider.</title>
        <authorList>
            <person name="Hendrickx F."/>
            <person name="De Corte Z."/>
            <person name="Sonet G."/>
            <person name="Van Belleghem S.M."/>
            <person name="Kostlbacher S."/>
            <person name="Vangestel C."/>
        </authorList>
    </citation>
    <scope>NUCLEOTIDE SEQUENCE [LARGE SCALE GENOMIC DNA]</scope>
    <source>
        <strain evidence="2">W744_W776</strain>
    </source>
</reference>
<gene>
    <name evidence="2" type="ORF">JTE90_009254</name>
</gene>
<dbReference type="Proteomes" id="UP000827092">
    <property type="component" value="Unassembled WGS sequence"/>
</dbReference>
<accession>A0AAV6V1C7</accession>
<keyword evidence="3" id="KW-1185">Reference proteome</keyword>
<evidence type="ECO:0000313" key="2">
    <source>
        <dbReference type="EMBL" id="KAG8190416.1"/>
    </source>
</evidence>
<proteinExistence type="predicted"/>
<evidence type="ECO:0000256" key="1">
    <source>
        <dbReference type="SAM" id="MobiDB-lite"/>
    </source>
</evidence>
<feature type="region of interest" description="Disordered" evidence="1">
    <location>
        <begin position="1"/>
        <end position="79"/>
    </location>
</feature>
<dbReference type="EMBL" id="JAFNEN010000184">
    <property type="protein sequence ID" value="KAG8190416.1"/>
    <property type="molecule type" value="Genomic_DNA"/>
</dbReference>
<sequence>MYANKTTPIQLLHKSISSTAEAQPQRRPLRHTSELTFTVQFTRKSPTRLADASRQRSGNYVETGEPGVLSSRSADAKVK</sequence>
<evidence type="ECO:0000313" key="3">
    <source>
        <dbReference type="Proteomes" id="UP000827092"/>
    </source>
</evidence>
<name>A0AAV6V1C7_9ARAC</name>